<comment type="similarity">
    <text evidence="1">Belongs to the UDP-glycosyltransferase family.</text>
</comment>
<dbReference type="InterPro" id="IPR058980">
    <property type="entry name" value="Glyco_transf_N"/>
</dbReference>
<dbReference type="InterPro" id="IPR002213">
    <property type="entry name" value="UDP_glucos_trans"/>
</dbReference>
<proteinExistence type="inferred from homology"/>
<protein>
    <recommendedName>
        <fullName evidence="5">7-deoxyloganetin glucosyltransferase</fullName>
        <ecNumber evidence="4">2.4.1.324</ecNumber>
    </recommendedName>
</protein>
<sequence>MTSSGGERPHAVLVPFPAQGHLIPAMQLASILQTKGFFITVVNTEFNHRRLIRSKGAEWIRSFKNLRFETMPEGLPPSDRDATQDPAALCDSIRKTCLPVFRRVLEKLAAAAEVPRITCIISDGAMSFAIRAGAELGIPVFQLWTASACGFMGYLSYRDLVNKGIVPFKDDKVMEKGLLETEIDWIPGMPNIKLRDIPSFIRTTNKYDVLLNYLGDEAQNCLQATGIIFNTFNALEHQVLEAISSTSPPTYNIGPLSMLSDDISKNQQNSLKPNLWKEDGKCVEWLDKQEMNSVVYVNYGSVTLISEKHLEEFAWGLANSKHPFLWITRPDIAMGGSAHLPAGFVEETEGRCLIAAWCAQDEVLLHPSVGMFLSHCGWNSTLESIGAGVPMVCWPFFAEQHTNRRFVCEEWGMGLEVDDDVMREKVEEVVREVMEGERGKVMKSNALEWKRKAEVATRVAGSSYNDFDRLVNDILSYKEVQKIIS</sequence>
<evidence type="ECO:0000259" key="6">
    <source>
        <dbReference type="Pfam" id="PF26168"/>
    </source>
</evidence>
<evidence type="ECO:0000313" key="8">
    <source>
        <dbReference type="Proteomes" id="UP001567538"/>
    </source>
</evidence>
<dbReference type="EMBL" id="JBEAFC010000011">
    <property type="protein sequence ID" value="KAL1536738.1"/>
    <property type="molecule type" value="Genomic_DNA"/>
</dbReference>
<keyword evidence="7" id="KW-0328">Glycosyltransferase</keyword>
<evidence type="ECO:0000256" key="5">
    <source>
        <dbReference type="ARBA" id="ARBA00067782"/>
    </source>
</evidence>
<keyword evidence="2 7" id="KW-0808">Transferase</keyword>
<keyword evidence="8" id="KW-1185">Reference proteome</keyword>
<feature type="domain" description="Glycosyltransferase N-terminal" evidence="6">
    <location>
        <begin position="12"/>
        <end position="136"/>
    </location>
</feature>
<dbReference type="FunFam" id="3.40.50.2000:FF:000027">
    <property type="entry name" value="Glycosyltransferase"/>
    <property type="match status" value="1"/>
</dbReference>
<dbReference type="Pfam" id="PF00201">
    <property type="entry name" value="UDPGT"/>
    <property type="match status" value="1"/>
</dbReference>
<dbReference type="EC" id="2.4.1.324" evidence="4"/>
<dbReference type="PANTHER" id="PTHR11926">
    <property type="entry name" value="GLUCOSYL/GLUCURONOSYL TRANSFERASES"/>
    <property type="match status" value="1"/>
</dbReference>
<organism evidence="7 8">
    <name type="scientific">Salvia divinorum</name>
    <name type="common">Maria pastora</name>
    <name type="synonym">Diviner's sage</name>
    <dbReference type="NCBI Taxonomy" id="28513"/>
    <lineage>
        <taxon>Eukaryota</taxon>
        <taxon>Viridiplantae</taxon>
        <taxon>Streptophyta</taxon>
        <taxon>Embryophyta</taxon>
        <taxon>Tracheophyta</taxon>
        <taxon>Spermatophyta</taxon>
        <taxon>Magnoliopsida</taxon>
        <taxon>eudicotyledons</taxon>
        <taxon>Gunneridae</taxon>
        <taxon>Pentapetalae</taxon>
        <taxon>asterids</taxon>
        <taxon>lamiids</taxon>
        <taxon>Lamiales</taxon>
        <taxon>Lamiaceae</taxon>
        <taxon>Nepetoideae</taxon>
        <taxon>Mentheae</taxon>
        <taxon>Salviinae</taxon>
        <taxon>Salvia</taxon>
        <taxon>Salvia subgen. Calosphace</taxon>
    </lineage>
</organism>
<dbReference type="SUPFAM" id="SSF53756">
    <property type="entry name" value="UDP-Glycosyltransferase/glycogen phosphorylase"/>
    <property type="match status" value="1"/>
</dbReference>
<accession>A0ABD1G0N1</accession>
<gene>
    <name evidence="7" type="ORF">AAHA92_29338</name>
</gene>
<evidence type="ECO:0000313" key="7">
    <source>
        <dbReference type="EMBL" id="KAL1536738.1"/>
    </source>
</evidence>
<evidence type="ECO:0000256" key="3">
    <source>
        <dbReference type="ARBA" id="ARBA00051003"/>
    </source>
</evidence>
<dbReference type="CDD" id="cd03784">
    <property type="entry name" value="GT1_Gtf-like"/>
    <property type="match status" value="1"/>
</dbReference>
<comment type="catalytic activity">
    <reaction evidence="3">
        <text>7-deoxyloganetin + UDP-alpha-D-glucose = 7-deoxyloganin + UDP + H(+)</text>
        <dbReference type="Rhea" id="RHEA:39899"/>
        <dbReference type="ChEBI" id="CHEBI:15378"/>
        <dbReference type="ChEBI" id="CHEBI:18370"/>
        <dbReference type="ChEBI" id="CHEBI:58223"/>
        <dbReference type="ChEBI" id="CHEBI:58885"/>
        <dbReference type="ChEBI" id="CHEBI:76849"/>
        <dbReference type="EC" id="2.4.1.324"/>
    </reaction>
</comment>
<dbReference type="Gene3D" id="3.40.50.2000">
    <property type="entry name" value="Glycogen Phosphorylase B"/>
    <property type="match status" value="2"/>
</dbReference>
<reference evidence="7 8" key="1">
    <citation type="submission" date="2024-06" db="EMBL/GenBank/DDBJ databases">
        <title>A chromosome level genome sequence of Diviner's sage (Salvia divinorum).</title>
        <authorList>
            <person name="Ford S.A."/>
            <person name="Ro D.-K."/>
            <person name="Ness R.W."/>
            <person name="Phillips M.A."/>
        </authorList>
    </citation>
    <scope>NUCLEOTIDE SEQUENCE [LARGE SCALE GENOMIC DNA]</scope>
    <source>
        <strain evidence="7">SAF-2024a</strain>
        <tissue evidence="7">Leaf</tissue>
    </source>
</reference>
<name>A0ABD1G0N1_SALDI</name>
<dbReference type="GO" id="GO:0035251">
    <property type="term" value="F:UDP-glucosyltransferase activity"/>
    <property type="evidence" value="ECO:0007669"/>
    <property type="project" value="UniProtKB-ARBA"/>
</dbReference>
<dbReference type="AlphaFoldDB" id="A0ABD1G0N1"/>
<evidence type="ECO:0000256" key="2">
    <source>
        <dbReference type="ARBA" id="ARBA00022679"/>
    </source>
</evidence>
<evidence type="ECO:0000256" key="1">
    <source>
        <dbReference type="ARBA" id="ARBA00009995"/>
    </source>
</evidence>
<evidence type="ECO:0000256" key="4">
    <source>
        <dbReference type="ARBA" id="ARBA00066940"/>
    </source>
</evidence>
<dbReference type="Pfam" id="PF26168">
    <property type="entry name" value="Glyco_transf_N"/>
    <property type="match status" value="1"/>
</dbReference>
<dbReference type="Proteomes" id="UP001567538">
    <property type="component" value="Unassembled WGS sequence"/>
</dbReference>
<dbReference type="PANTHER" id="PTHR11926:SF1439">
    <property type="entry name" value="GLYCOSYLTRANSFERASE"/>
    <property type="match status" value="1"/>
</dbReference>
<dbReference type="FunFam" id="3.40.50.2000:FF:000055">
    <property type="entry name" value="Glycosyltransferase"/>
    <property type="match status" value="1"/>
</dbReference>
<comment type="caution">
    <text evidence="7">The sequence shown here is derived from an EMBL/GenBank/DDBJ whole genome shotgun (WGS) entry which is preliminary data.</text>
</comment>